<dbReference type="GO" id="GO:0022857">
    <property type="term" value="F:transmembrane transporter activity"/>
    <property type="evidence" value="ECO:0007669"/>
    <property type="project" value="InterPro"/>
</dbReference>
<feature type="transmembrane region" description="Helical" evidence="8">
    <location>
        <begin position="112"/>
        <end position="130"/>
    </location>
</feature>
<feature type="transmembrane region" description="Helical" evidence="8">
    <location>
        <begin position="206"/>
        <end position="228"/>
    </location>
</feature>
<evidence type="ECO:0000256" key="1">
    <source>
        <dbReference type="ARBA" id="ARBA00004141"/>
    </source>
</evidence>
<evidence type="ECO:0000256" key="7">
    <source>
        <dbReference type="SAM" id="MobiDB-lite"/>
    </source>
</evidence>
<feature type="transmembrane region" description="Helical" evidence="8">
    <location>
        <begin position="175"/>
        <end position="194"/>
    </location>
</feature>
<keyword evidence="3" id="KW-0813">Transport</keyword>
<dbReference type="FunFam" id="1.20.1250.20:FF:000013">
    <property type="entry name" value="MFS general substrate transporter"/>
    <property type="match status" value="1"/>
</dbReference>
<keyword evidence="11" id="KW-1185">Reference proteome</keyword>
<dbReference type="RefSeq" id="XP_056480902.1">
    <property type="nucleotide sequence ID" value="XM_056638913.1"/>
</dbReference>
<dbReference type="PROSITE" id="PS50850">
    <property type="entry name" value="MFS"/>
    <property type="match status" value="1"/>
</dbReference>
<reference evidence="10" key="1">
    <citation type="submission" date="2022-12" db="EMBL/GenBank/DDBJ databases">
        <authorList>
            <person name="Petersen C."/>
        </authorList>
    </citation>
    <scope>NUCLEOTIDE SEQUENCE</scope>
    <source>
        <strain evidence="10">IBT 29677</strain>
    </source>
</reference>
<dbReference type="OrthoDB" id="2985014at2759"/>
<evidence type="ECO:0000259" key="9">
    <source>
        <dbReference type="PROSITE" id="PS50850"/>
    </source>
</evidence>
<evidence type="ECO:0000256" key="8">
    <source>
        <dbReference type="SAM" id="Phobius"/>
    </source>
</evidence>
<accession>A0A9W9S2Z5</accession>
<evidence type="ECO:0000256" key="5">
    <source>
        <dbReference type="ARBA" id="ARBA00022989"/>
    </source>
</evidence>
<evidence type="ECO:0000313" key="10">
    <source>
        <dbReference type="EMBL" id="KAJ5369664.1"/>
    </source>
</evidence>
<dbReference type="AlphaFoldDB" id="A0A9W9S2Z5"/>
<feature type="transmembrane region" description="Helical" evidence="8">
    <location>
        <begin position="432"/>
        <end position="454"/>
    </location>
</feature>
<dbReference type="InterPro" id="IPR011701">
    <property type="entry name" value="MFS"/>
</dbReference>
<evidence type="ECO:0000256" key="4">
    <source>
        <dbReference type="ARBA" id="ARBA00022692"/>
    </source>
</evidence>
<keyword evidence="4 8" id="KW-0812">Transmembrane</keyword>
<feature type="transmembrane region" description="Helical" evidence="8">
    <location>
        <begin position="84"/>
        <end position="105"/>
    </location>
</feature>
<dbReference type="PANTHER" id="PTHR43791">
    <property type="entry name" value="PERMEASE-RELATED"/>
    <property type="match status" value="1"/>
</dbReference>
<dbReference type="EMBL" id="JAPZBU010000013">
    <property type="protein sequence ID" value="KAJ5369664.1"/>
    <property type="molecule type" value="Genomic_DNA"/>
</dbReference>
<comment type="subcellular location">
    <subcellularLocation>
        <location evidence="1">Membrane</location>
        <topology evidence="1">Multi-pass membrane protein</topology>
    </subcellularLocation>
</comment>
<feature type="transmembrane region" description="Helical" evidence="8">
    <location>
        <begin position="313"/>
        <end position="330"/>
    </location>
</feature>
<dbReference type="FunFam" id="1.20.1250.20:FF:000034">
    <property type="entry name" value="MFS general substrate transporter"/>
    <property type="match status" value="1"/>
</dbReference>
<dbReference type="InterPro" id="IPR020846">
    <property type="entry name" value="MFS_dom"/>
</dbReference>
<dbReference type="Proteomes" id="UP001147747">
    <property type="component" value="Unassembled WGS sequence"/>
</dbReference>
<sequence>MSSTPEYNNDNIKPEPILSQQDHEDGPVPPPNVDDAALVRKIDMRVLPMLFAIYLVAFLDRVNISNALTMSMPTDLDLYGDRANIALLIFYIPYILFEIPSNIVMKKLKPHIWLSGCIIAFGIVMLGQAFVQSYGGLIATRFFLGLAECGIFPGSFYLISFWYKRAEAQKRFTMYWSSVIFAGAFGGLLASGIAKMDGMRGLENWRWIFLLEGIASILIGIFALFFCADFPQQASWLTEDEKAAVIAKTRNFEDDEVSVTKSDLIASSKDLKLYLAGFMYFTIVVPIYAFSYFAPTIIKALGYGTIQTQLHSVPPFAAALGLCVVVAYFSDRLNIRLPFILLGQILIIIGVAIMLTTHGKSHFSAEYLGICFITMGAFSSGAVIICWVLMNMQGHKERSIGSGWVIGVGNAGGIVAVFCFTKDDAPLYHRGYWILMGITLAGVVLTLLYALVIVRDRRRQVRDEGKVDKEKVLSL</sequence>
<feature type="transmembrane region" description="Helical" evidence="8">
    <location>
        <begin position="273"/>
        <end position="293"/>
    </location>
</feature>
<reference evidence="10" key="2">
    <citation type="journal article" date="2023" name="IMA Fungus">
        <title>Comparative genomic study of the Penicillium genus elucidates a diverse pangenome and 15 lateral gene transfer events.</title>
        <authorList>
            <person name="Petersen C."/>
            <person name="Sorensen T."/>
            <person name="Nielsen M.R."/>
            <person name="Sondergaard T.E."/>
            <person name="Sorensen J.L."/>
            <person name="Fitzpatrick D.A."/>
            <person name="Frisvad J.C."/>
            <person name="Nielsen K.L."/>
        </authorList>
    </citation>
    <scope>NUCLEOTIDE SEQUENCE</scope>
    <source>
        <strain evidence="10">IBT 29677</strain>
    </source>
</reference>
<feature type="region of interest" description="Disordered" evidence="7">
    <location>
        <begin position="1"/>
        <end position="30"/>
    </location>
</feature>
<feature type="compositionally biased region" description="Polar residues" evidence="7">
    <location>
        <begin position="1"/>
        <end position="11"/>
    </location>
</feature>
<dbReference type="Gene3D" id="1.20.1250.20">
    <property type="entry name" value="MFS general substrate transporter like domains"/>
    <property type="match status" value="2"/>
</dbReference>
<comment type="similarity">
    <text evidence="2">Belongs to the major facilitator superfamily.</text>
</comment>
<dbReference type="GeneID" id="81377893"/>
<dbReference type="Pfam" id="PF07690">
    <property type="entry name" value="MFS_1"/>
    <property type="match status" value="1"/>
</dbReference>
<dbReference type="PANTHER" id="PTHR43791:SF46">
    <property type="entry name" value="MAJOR FACILITATOR SUPERFAMILY (MFS) PROFILE DOMAIN-CONTAINING PROTEIN-RELATED"/>
    <property type="match status" value="1"/>
</dbReference>
<feature type="transmembrane region" description="Helical" evidence="8">
    <location>
        <begin position="142"/>
        <end position="163"/>
    </location>
</feature>
<keyword evidence="5 8" id="KW-1133">Transmembrane helix</keyword>
<evidence type="ECO:0000256" key="6">
    <source>
        <dbReference type="ARBA" id="ARBA00023136"/>
    </source>
</evidence>
<feature type="transmembrane region" description="Helical" evidence="8">
    <location>
        <begin position="337"/>
        <end position="355"/>
    </location>
</feature>
<evidence type="ECO:0000256" key="3">
    <source>
        <dbReference type="ARBA" id="ARBA00022448"/>
    </source>
</evidence>
<name>A0A9W9S2Z5_9EURO</name>
<feature type="domain" description="Major facilitator superfamily (MFS) profile" evidence="9">
    <location>
        <begin position="46"/>
        <end position="458"/>
    </location>
</feature>
<feature type="transmembrane region" description="Helical" evidence="8">
    <location>
        <begin position="402"/>
        <end position="420"/>
    </location>
</feature>
<feature type="transmembrane region" description="Helical" evidence="8">
    <location>
        <begin position="367"/>
        <end position="390"/>
    </location>
</feature>
<feature type="transmembrane region" description="Helical" evidence="8">
    <location>
        <begin position="46"/>
        <end position="64"/>
    </location>
</feature>
<comment type="caution">
    <text evidence="10">The sequence shown here is derived from an EMBL/GenBank/DDBJ whole genome shotgun (WGS) entry which is preliminary data.</text>
</comment>
<evidence type="ECO:0000313" key="11">
    <source>
        <dbReference type="Proteomes" id="UP001147747"/>
    </source>
</evidence>
<evidence type="ECO:0000256" key="2">
    <source>
        <dbReference type="ARBA" id="ARBA00008335"/>
    </source>
</evidence>
<dbReference type="GO" id="GO:0005886">
    <property type="term" value="C:plasma membrane"/>
    <property type="evidence" value="ECO:0007669"/>
    <property type="project" value="TreeGrafter"/>
</dbReference>
<organism evidence="10 11">
    <name type="scientific">Penicillium cosmopolitanum</name>
    <dbReference type="NCBI Taxonomy" id="1131564"/>
    <lineage>
        <taxon>Eukaryota</taxon>
        <taxon>Fungi</taxon>
        <taxon>Dikarya</taxon>
        <taxon>Ascomycota</taxon>
        <taxon>Pezizomycotina</taxon>
        <taxon>Eurotiomycetes</taxon>
        <taxon>Eurotiomycetidae</taxon>
        <taxon>Eurotiales</taxon>
        <taxon>Aspergillaceae</taxon>
        <taxon>Penicillium</taxon>
    </lineage>
</organism>
<gene>
    <name evidence="10" type="ORF">N7509_014276</name>
</gene>
<protein>
    <recommendedName>
        <fullName evidence="9">Major facilitator superfamily (MFS) profile domain-containing protein</fullName>
    </recommendedName>
</protein>
<dbReference type="SUPFAM" id="SSF103473">
    <property type="entry name" value="MFS general substrate transporter"/>
    <property type="match status" value="1"/>
</dbReference>
<dbReference type="InterPro" id="IPR036259">
    <property type="entry name" value="MFS_trans_sf"/>
</dbReference>
<keyword evidence="6 8" id="KW-0472">Membrane</keyword>
<proteinExistence type="inferred from homology"/>